<dbReference type="EMBL" id="PEBX01000008">
    <property type="protein sequence ID" value="PTQ57327.1"/>
    <property type="molecule type" value="Genomic_DNA"/>
</dbReference>
<dbReference type="NCBIfam" id="TIGR02364">
    <property type="entry name" value="dha_pts"/>
    <property type="match status" value="1"/>
</dbReference>
<reference evidence="8" key="1">
    <citation type="journal article" date="2018" name="Sci. Rep.">
        <title>Lignite coal burning seam in the remote Altai Mountains harbors a hydrogen-driven thermophilic microbial community.</title>
        <authorList>
            <person name="Kadnikov V.V."/>
            <person name="Mardanov A.V."/>
            <person name="Ivasenko D.A."/>
            <person name="Antsiferov D.V."/>
            <person name="Beletsky A.V."/>
            <person name="Karnachuk O.V."/>
            <person name="Ravin N.V."/>
        </authorList>
    </citation>
    <scope>NUCLEOTIDE SEQUENCE [LARGE SCALE GENOMIC DNA]</scope>
</reference>
<gene>
    <name evidence="7" type="ORF">BSOLF_1643</name>
</gene>
<comment type="subunit">
    <text evidence="5">Homodimer. The dihydroxyacetone kinase complex is composed of a homodimer of DhaM, a homodimer of DhaK and the subunit DhaL.</text>
</comment>
<dbReference type="PANTHER" id="PTHR38594">
    <property type="entry name" value="PEP-DEPENDENT DIHYDROXYACETONE KINASE, PHOSPHORYL DONOR SUBUNIT DHAM"/>
    <property type="match status" value="1"/>
</dbReference>
<name>A0A2R6Y3S1_9BACL</name>
<dbReference type="InterPro" id="IPR004701">
    <property type="entry name" value="PTS_EIIA_man-typ"/>
</dbReference>
<keyword evidence="4 7" id="KW-0808">Transferase</keyword>
<dbReference type="Pfam" id="PF03610">
    <property type="entry name" value="EIIA-man"/>
    <property type="match status" value="1"/>
</dbReference>
<comment type="function">
    <text evidence="2">Component of the dihydroxyacetone kinase complex, which is responsible for the phosphoenolpyruvate (PEP)-dependent phosphorylation of dihydroxyacetone. DhaM serves as the phosphoryl donor. Is phosphorylated by phosphoenolpyruvate in an EI- and HPr-dependent reaction, and a phosphorelay system on histidine residues finally leads to phosphoryl transfer to DhaL and dihydroxyacetone.</text>
</comment>
<dbReference type="EC" id="2.7.1.121" evidence="3"/>
<evidence type="ECO:0000256" key="1">
    <source>
        <dbReference type="ARBA" id="ARBA00001113"/>
    </source>
</evidence>
<dbReference type="SUPFAM" id="SSF53062">
    <property type="entry name" value="PTS system fructose IIA component-like"/>
    <property type="match status" value="1"/>
</dbReference>
<accession>A0A2R6Y3S1</accession>
<dbReference type="PROSITE" id="PS51096">
    <property type="entry name" value="PTS_EIIA_TYPE_4"/>
    <property type="match status" value="1"/>
</dbReference>
<dbReference type="GO" id="GO:0016020">
    <property type="term" value="C:membrane"/>
    <property type="evidence" value="ECO:0007669"/>
    <property type="project" value="InterPro"/>
</dbReference>
<proteinExistence type="predicted"/>
<dbReference type="InterPro" id="IPR036662">
    <property type="entry name" value="PTS_EIIA_man-typ_sf"/>
</dbReference>
<dbReference type="PANTHER" id="PTHR38594:SF1">
    <property type="entry name" value="PEP-DEPENDENT DIHYDROXYACETONE KINASE, PHOSPHORYL DONOR SUBUNIT DHAM"/>
    <property type="match status" value="1"/>
</dbReference>
<dbReference type="GO" id="GO:0047324">
    <property type="term" value="F:phosphoenolpyruvate-glycerone phosphotransferase activity"/>
    <property type="evidence" value="ECO:0007669"/>
    <property type="project" value="UniProtKB-EC"/>
</dbReference>
<evidence type="ECO:0000256" key="2">
    <source>
        <dbReference type="ARBA" id="ARBA00002788"/>
    </source>
</evidence>
<evidence type="ECO:0000256" key="5">
    <source>
        <dbReference type="ARBA" id="ARBA00046577"/>
    </source>
</evidence>
<dbReference type="InterPro" id="IPR012844">
    <property type="entry name" value="DhaM_N"/>
</dbReference>
<organism evidence="7 8">
    <name type="scientific">Candidatus Carbonibacillus altaicus</name>
    <dbReference type="NCBI Taxonomy" id="2163959"/>
    <lineage>
        <taxon>Bacteria</taxon>
        <taxon>Bacillati</taxon>
        <taxon>Bacillota</taxon>
        <taxon>Bacilli</taxon>
        <taxon>Bacillales</taxon>
        <taxon>Candidatus Carbonibacillus</taxon>
    </lineage>
</organism>
<comment type="catalytic activity">
    <reaction evidence="1">
        <text>dihydroxyacetone + phosphoenolpyruvate = dihydroxyacetone phosphate + pyruvate</text>
        <dbReference type="Rhea" id="RHEA:18381"/>
        <dbReference type="ChEBI" id="CHEBI:15361"/>
        <dbReference type="ChEBI" id="CHEBI:16016"/>
        <dbReference type="ChEBI" id="CHEBI:57642"/>
        <dbReference type="ChEBI" id="CHEBI:58702"/>
        <dbReference type="EC" id="2.7.1.121"/>
    </reaction>
</comment>
<dbReference type="GO" id="GO:0019563">
    <property type="term" value="P:glycerol catabolic process"/>
    <property type="evidence" value="ECO:0007669"/>
    <property type="project" value="InterPro"/>
</dbReference>
<evidence type="ECO:0000256" key="3">
    <source>
        <dbReference type="ARBA" id="ARBA00012095"/>
    </source>
</evidence>
<dbReference type="GO" id="GO:0009401">
    <property type="term" value="P:phosphoenolpyruvate-dependent sugar phosphotransferase system"/>
    <property type="evidence" value="ECO:0007669"/>
    <property type="project" value="InterPro"/>
</dbReference>
<protein>
    <recommendedName>
        <fullName evidence="3">phosphoenolpyruvate--glycerone phosphotransferase</fullName>
        <ecNumber evidence="3">2.7.1.121</ecNumber>
    </recommendedName>
</protein>
<evidence type="ECO:0000259" key="6">
    <source>
        <dbReference type="PROSITE" id="PS51096"/>
    </source>
</evidence>
<sequence length="143" mass="15101">MLEQGMDTPFLRPVGLVLVSHSQAIARGTRELAEQMAGGMVPIRDAGGTLEGAIGTDTMRVIAVIQDVLKLAEVAIVLMDLGSAYLSTETALEMLDKSFRSRVRLSTAPFVEGAIIAAVTASTGASVEEVLKEADAARFLPKQ</sequence>
<dbReference type="Proteomes" id="UP000244338">
    <property type="component" value="Unassembled WGS sequence"/>
</dbReference>
<evidence type="ECO:0000256" key="4">
    <source>
        <dbReference type="ARBA" id="ARBA00022679"/>
    </source>
</evidence>
<dbReference type="AlphaFoldDB" id="A0A2R6Y3S1"/>
<keyword evidence="7" id="KW-0670">Pyruvate</keyword>
<evidence type="ECO:0000313" key="7">
    <source>
        <dbReference type="EMBL" id="PTQ57327.1"/>
    </source>
</evidence>
<evidence type="ECO:0000313" key="8">
    <source>
        <dbReference type="Proteomes" id="UP000244338"/>
    </source>
</evidence>
<dbReference type="InterPro" id="IPR039643">
    <property type="entry name" value="DhaM"/>
</dbReference>
<dbReference type="Gene3D" id="3.40.50.510">
    <property type="entry name" value="Phosphotransferase system, mannose-type IIA component"/>
    <property type="match status" value="1"/>
</dbReference>
<feature type="domain" description="PTS EIIA type-4" evidence="6">
    <location>
        <begin position="13"/>
        <end position="143"/>
    </location>
</feature>
<comment type="caution">
    <text evidence="7">The sequence shown here is derived from an EMBL/GenBank/DDBJ whole genome shotgun (WGS) entry which is preliminary data.</text>
</comment>